<sequence length="197" mass="23022">MLDTIYQEPATYRQYDKDDGGYPIYYIGKIQDTIGIGDRYLPWKNKLPKDRLWDTSVRFFSPEKMTMHVDTSVKTCIEGTYGNDRDSILNTHAYLLCIHNVSDTALWLGKDLSLAYLYREVQNKRGIWVKIEKMPSEMDICGTSQRYVILNPDEIILAKVIRYKGDIPAKCRLVMKRFNQIVYSNVFVDQVERSLLD</sequence>
<accession>A0A1H7RK11</accession>
<dbReference type="AlphaFoldDB" id="A0A1H7RK11"/>
<protein>
    <submittedName>
        <fullName evidence="1">Uncharacterized protein</fullName>
    </submittedName>
</protein>
<proteinExistence type="predicted"/>
<dbReference type="EMBL" id="FOBB01000002">
    <property type="protein sequence ID" value="SEL60184.1"/>
    <property type="molecule type" value="Genomic_DNA"/>
</dbReference>
<evidence type="ECO:0000313" key="2">
    <source>
        <dbReference type="Proteomes" id="UP000198984"/>
    </source>
</evidence>
<dbReference type="Proteomes" id="UP000198984">
    <property type="component" value="Unassembled WGS sequence"/>
</dbReference>
<keyword evidence="2" id="KW-1185">Reference proteome</keyword>
<dbReference type="STRING" id="573321.SAMN04488505_102653"/>
<name>A0A1H7RK11_9BACT</name>
<gene>
    <name evidence="1" type="ORF">SAMN04488505_102653</name>
</gene>
<reference evidence="1 2" key="1">
    <citation type="submission" date="2016-10" db="EMBL/GenBank/DDBJ databases">
        <authorList>
            <person name="de Groot N.N."/>
        </authorList>
    </citation>
    <scope>NUCLEOTIDE SEQUENCE [LARGE SCALE GENOMIC DNA]</scope>
    <source>
        <strain evidence="1 2">DSM 21039</strain>
    </source>
</reference>
<evidence type="ECO:0000313" key="1">
    <source>
        <dbReference type="EMBL" id="SEL60184.1"/>
    </source>
</evidence>
<organism evidence="1 2">
    <name type="scientific">Chitinophaga rupis</name>
    <dbReference type="NCBI Taxonomy" id="573321"/>
    <lineage>
        <taxon>Bacteria</taxon>
        <taxon>Pseudomonadati</taxon>
        <taxon>Bacteroidota</taxon>
        <taxon>Chitinophagia</taxon>
        <taxon>Chitinophagales</taxon>
        <taxon>Chitinophagaceae</taxon>
        <taxon>Chitinophaga</taxon>
    </lineage>
</organism>